<reference evidence="2" key="1">
    <citation type="journal article" date="2021" name="PeerJ">
        <title>Extensive microbial diversity within the chicken gut microbiome revealed by metagenomics and culture.</title>
        <authorList>
            <person name="Gilroy R."/>
            <person name="Ravi A."/>
            <person name="Getino M."/>
            <person name="Pursley I."/>
            <person name="Horton D.L."/>
            <person name="Alikhan N.F."/>
            <person name="Baker D."/>
            <person name="Gharbi K."/>
            <person name="Hall N."/>
            <person name="Watson M."/>
            <person name="Adriaenssens E.M."/>
            <person name="Foster-Nyarko E."/>
            <person name="Jarju S."/>
            <person name="Secka A."/>
            <person name="Antonio M."/>
            <person name="Oren A."/>
            <person name="Chaudhuri R.R."/>
            <person name="La Ragione R."/>
            <person name="Hildebrand F."/>
            <person name="Pallen M.J."/>
        </authorList>
    </citation>
    <scope>NUCLEOTIDE SEQUENCE</scope>
    <source>
        <strain evidence="2">F6-6636</strain>
    </source>
</reference>
<evidence type="ECO:0000256" key="1">
    <source>
        <dbReference type="SAM" id="Phobius"/>
    </source>
</evidence>
<proteinExistence type="predicted"/>
<accession>A0A948TJ14</accession>
<gene>
    <name evidence="2" type="ORF">H9901_01085</name>
</gene>
<dbReference type="Proteomes" id="UP000777303">
    <property type="component" value="Unassembled WGS sequence"/>
</dbReference>
<keyword evidence="1" id="KW-0472">Membrane</keyword>
<name>A0A948TJ14_9LACO</name>
<keyword evidence="1" id="KW-0812">Transmembrane</keyword>
<dbReference type="GO" id="GO:0016787">
    <property type="term" value="F:hydrolase activity"/>
    <property type="evidence" value="ECO:0007669"/>
    <property type="project" value="UniProtKB-KW"/>
</dbReference>
<feature type="transmembrane region" description="Helical" evidence="1">
    <location>
        <begin position="72"/>
        <end position="91"/>
    </location>
</feature>
<dbReference type="AlphaFoldDB" id="A0A948TJ14"/>
<keyword evidence="1" id="KW-1133">Transmembrane helix</keyword>
<evidence type="ECO:0000313" key="2">
    <source>
        <dbReference type="EMBL" id="MBU3851292.1"/>
    </source>
</evidence>
<dbReference type="InterPro" id="IPR007404">
    <property type="entry name" value="YdjM-like"/>
</dbReference>
<evidence type="ECO:0000313" key="3">
    <source>
        <dbReference type="Proteomes" id="UP000777303"/>
    </source>
</evidence>
<dbReference type="Pfam" id="PF04307">
    <property type="entry name" value="YdjM"/>
    <property type="match status" value="1"/>
</dbReference>
<organism evidence="2 3">
    <name type="scientific">Candidatus Paralactobacillus gallistercoris</name>
    <dbReference type="NCBI Taxonomy" id="2838724"/>
    <lineage>
        <taxon>Bacteria</taxon>
        <taxon>Bacillati</taxon>
        <taxon>Bacillota</taxon>
        <taxon>Bacilli</taxon>
        <taxon>Lactobacillales</taxon>
        <taxon>Lactobacillaceae</taxon>
        <taxon>Lactobacillus</taxon>
    </lineage>
</organism>
<reference evidence="2" key="2">
    <citation type="submission" date="2021-04" db="EMBL/GenBank/DDBJ databases">
        <authorList>
            <person name="Gilroy R."/>
        </authorList>
    </citation>
    <scope>NUCLEOTIDE SEQUENCE</scope>
    <source>
        <strain evidence="2">F6-6636</strain>
    </source>
</reference>
<dbReference type="PANTHER" id="PTHR35531">
    <property type="entry name" value="INNER MEMBRANE PROTEIN YBCI-RELATED"/>
    <property type="match status" value="1"/>
</dbReference>
<dbReference type="PANTHER" id="PTHR35531:SF1">
    <property type="entry name" value="INNER MEMBRANE PROTEIN YBCI-RELATED"/>
    <property type="match status" value="1"/>
</dbReference>
<protein>
    <submittedName>
        <fullName evidence="2">Metal-dependent hydrolase</fullName>
    </submittedName>
</protein>
<feature type="transmembrane region" description="Helical" evidence="1">
    <location>
        <begin position="143"/>
        <end position="161"/>
    </location>
</feature>
<comment type="caution">
    <text evidence="2">The sequence shown here is derived from an EMBL/GenBank/DDBJ whole genome shotgun (WGS) entry which is preliminary data.</text>
</comment>
<sequence length="162" mass="18502">MLGKSHVLVSEALLLPLATRPSLMPLLNTTDFTSVTWFAGGIALGALLPDIDQQDSILGRFNPFAKMLKHRTITHTLWAALLITFLCLHFGQRQPLWWGVALGYWLHLIEDSLSSEGVTWLYPLTHRHGHHHGYMTGGWFEKSIVTLATFALFWEIMWYLLF</sequence>
<dbReference type="EMBL" id="JAHLFS010000017">
    <property type="protein sequence ID" value="MBU3851292.1"/>
    <property type="molecule type" value="Genomic_DNA"/>
</dbReference>
<keyword evidence="2" id="KW-0378">Hydrolase</keyword>